<gene>
    <name evidence="2" type="ORF">Cni_G28490</name>
</gene>
<dbReference type="PANTHER" id="PTHR28674">
    <property type="entry name" value="SIMILAR TO DNA SEGMENT, CHR 10, WAYNE STATE UNIVERSITY 102,-EXPRESSED"/>
    <property type="match status" value="1"/>
</dbReference>
<dbReference type="PANTHER" id="PTHR28674:SF1">
    <property type="entry name" value="NOP PROTEIN CHAPERONE 1"/>
    <property type="match status" value="1"/>
</dbReference>
<dbReference type="Pfam" id="PF15370">
    <property type="entry name" value="NOPCHAP1"/>
    <property type="match status" value="1"/>
</dbReference>
<evidence type="ECO:0000256" key="1">
    <source>
        <dbReference type="SAM" id="MobiDB-lite"/>
    </source>
</evidence>
<evidence type="ECO:0000313" key="3">
    <source>
        <dbReference type="Proteomes" id="UP001327560"/>
    </source>
</evidence>
<protein>
    <submittedName>
        <fullName evidence="2">Uncharacterized protein</fullName>
    </submittedName>
</protein>
<dbReference type="GO" id="GO:0062064">
    <property type="term" value="F:box C/D methylation guide snoRNP complex binding"/>
    <property type="evidence" value="ECO:0007669"/>
    <property type="project" value="TreeGrafter"/>
</dbReference>
<dbReference type="Proteomes" id="UP001327560">
    <property type="component" value="Chromosome 9"/>
</dbReference>
<proteinExistence type="predicted"/>
<name>A0AAQ3L6N6_9LILI</name>
<evidence type="ECO:0000313" key="2">
    <source>
        <dbReference type="EMBL" id="WOL19688.1"/>
    </source>
</evidence>
<dbReference type="AlphaFoldDB" id="A0AAQ3L6N6"/>
<dbReference type="InterPro" id="IPR027921">
    <property type="entry name" value="NOPCHAP1"/>
</dbReference>
<feature type="compositionally biased region" description="Basic and acidic residues" evidence="1">
    <location>
        <begin position="161"/>
        <end position="174"/>
    </location>
</feature>
<keyword evidence="3" id="KW-1185">Reference proteome</keyword>
<feature type="region of interest" description="Disordered" evidence="1">
    <location>
        <begin position="140"/>
        <end position="190"/>
    </location>
</feature>
<organism evidence="2 3">
    <name type="scientific">Canna indica</name>
    <name type="common">Indian-shot</name>
    <dbReference type="NCBI Taxonomy" id="4628"/>
    <lineage>
        <taxon>Eukaryota</taxon>
        <taxon>Viridiplantae</taxon>
        <taxon>Streptophyta</taxon>
        <taxon>Embryophyta</taxon>
        <taxon>Tracheophyta</taxon>
        <taxon>Spermatophyta</taxon>
        <taxon>Magnoliopsida</taxon>
        <taxon>Liliopsida</taxon>
        <taxon>Zingiberales</taxon>
        <taxon>Cannaceae</taxon>
        <taxon>Canna</taxon>
    </lineage>
</organism>
<accession>A0AAQ3L6N6</accession>
<dbReference type="EMBL" id="CP136898">
    <property type="protein sequence ID" value="WOL19688.1"/>
    <property type="molecule type" value="Genomic_DNA"/>
</dbReference>
<sequence length="190" mass="20091">MAAERSKALLDPLSTPSFPENLLICGKRPARLTRGHAAAAAAAASNADSKPKHLPAAIPRSQILDKVKGFLGVIAEANDKLELDVREGKHADYDVEVLGGNEKEYIEMDLLLGVADLHNAEAVAAAEAALSGLPPSVPSISASFSYTDDDDDEKDASCSSEKLDADEAESVRENKQKKRPKIVVLDSSSG</sequence>
<reference evidence="2 3" key="1">
    <citation type="submission" date="2023-10" db="EMBL/GenBank/DDBJ databases">
        <title>Chromosome-scale genome assembly provides insights into flower coloration mechanisms of Canna indica.</title>
        <authorList>
            <person name="Li C."/>
        </authorList>
    </citation>
    <scope>NUCLEOTIDE SEQUENCE [LARGE SCALE GENOMIC DNA]</scope>
    <source>
        <tissue evidence="2">Flower</tissue>
    </source>
</reference>
<dbReference type="GO" id="GO:0000492">
    <property type="term" value="P:box C/D snoRNP assembly"/>
    <property type="evidence" value="ECO:0007669"/>
    <property type="project" value="InterPro"/>
</dbReference>